<dbReference type="SUPFAM" id="SSF53474">
    <property type="entry name" value="alpha/beta-Hydrolases"/>
    <property type="match status" value="1"/>
</dbReference>
<sequence>MEKQINLKTKDGFTIYGHLNSSQKTEKLIIFVHGLTGNQTEHHYNNAPKYFNDKGYDTFRFDLYSPRKNARQISEVSIKNHIDDLKLVVEYFQDSYSEINMISHSMGCYVVMKAGLERINKFIFWDPTKGLKSLDEKAAKYEENLDKYILNWGLVIIISKEMVNDWKAASNISEYFKEIPTNSHFIFAGEYNIKDEWIKHVEGKFLYKIVEGATHTFYEEGVLEKLYKYTLDSLEQ</sequence>
<feature type="domain" description="Serine aminopeptidase S33" evidence="1">
    <location>
        <begin position="24"/>
        <end position="120"/>
    </location>
</feature>
<proteinExistence type="predicted"/>
<dbReference type="InterPro" id="IPR022742">
    <property type="entry name" value="Hydrolase_4"/>
</dbReference>
<dbReference type="AlphaFoldDB" id="A0A955I932"/>
<dbReference type="Proteomes" id="UP000745577">
    <property type="component" value="Unassembled WGS sequence"/>
</dbReference>
<dbReference type="EMBL" id="JAGQLL010000025">
    <property type="protein sequence ID" value="MCA9380052.1"/>
    <property type="molecule type" value="Genomic_DNA"/>
</dbReference>
<keyword evidence="2" id="KW-0378">Hydrolase</keyword>
<dbReference type="GO" id="GO:0016787">
    <property type="term" value="F:hydrolase activity"/>
    <property type="evidence" value="ECO:0007669"/>
    <property type="project" value="UniProtKB-KW"/>
</dbReference>
<accession>A0A955I932</accession>
<name>A0A955I932_9BACT</name>
<organism evidence="2 3">
    <name type="scientific">Candidatus Dojkabacteria bacterium</name>
    <dbReference type="NCBI Taxonomy" id="2099670"/>
    <lineage>
        <taxon>Bacteria</taxon>
        <taxon>Candidatus Dojkabacteria</taxon>
    </lineage>
</organism>
<comment type="caution">
    <text evidence="2">The sequence shown here is derived from an EMBL/GenBank/DDBJ whole genome shotgun (WGS) entry which is preliminary data.</text>
</comment>
<evidence type="ECO:0000313" key="3">
    <source>
        <dbReference type="Proteomes" id="UP000745577"/>
    </source>
</evidence>
<evidence type="ECO:0000313" key="2">
    <source>
        <dbReference type="EMBL" id="MCA9380052.1"/>
    </source>
</evidence>
<gene>
    <name evidence="2" type="ORF">KC675_02630</name>
</gene>
<evidence type="ECO:0000259" key="1">
    <source>
        <dbReference type="Pfam" id="PF12146"/>
    </source>
</evidence>
<dbReference type="Pfam" id="PF12146">
    <property type="entry name" value="Hydrolase_4"/>
    <property type="match status" value="1"/>
</dbReference>
<reference evidence="2" key="2">
    <citation type="journal article" date="2021" name="Microbiome">
        <title>Successional dynamics and alternative stable states in a saline activated sludge microbial community over 9 years.</title>
        <authorList>
            <person name="Wang Y."/>
            <person name="Ye J."/>
            <person name="Ju F."/>
            <person name="Liu L."/>
            <person name="Boyd J.A."/>
            <person name="Deng Y."/>
            <person name="Parks D.H."/>
            <person name="Jiang X."/>
            <person name="Yin X."/>
            <person name="Woodcroft B.J."/>
            <person name="Tyson G.W."/>
            <person name="Hugenholtz P."/>
            <person name="Polz M.F."/>
            <person name="Zhang T."/>
        </authorList>
    </citation>
    <scope>NUCLEOTIDE SEQUENCE</scope>
    <source>
        <strain evidence="2">HKST-UBA15</strain>
    </source>
</reference>
<reference evidence="2" key="1">
    <citation type="submission" date="2020-04" db="EMBL/GenBank/DDBJ databases">
        <authorList>
            <person name="Zhang T."/>
        </authorList>
    </citation>
    <scope>NUCLEOTIDE SEQUENCE</scope>
    <source>
        <strain evidence="2">HKST-UBA15</strain>
    </source>
</reference>
<protein>
    <submittedName>
        <fullName evidence="2">Alpha/beta hydrolase</fullName>
    </submittedName>
</protein>
<dbReference type="Gene3D" id="3.40.50.1820">
    <property type="entry name" value="alpha/beta hydrolase"/>
    <property type="match status" value="1"/>
</dbReference>
<dbReference type="InterPro" id="IPR029058">
    <property type="entry name" value="AB_hydrolase_fold"/>
</dbReference>